<accession>A0A6A5X4X1</accession>
<dbReference type="InterPro" id="IPR011701">
    <property type="entry name" value="MFS"/>
</dbReference>
<feature type="transmembrane region" description="Helical" evidence="7">
    <location>
        <begin position="299"/>
        <end position="317"/>
    </location>
</feature>
<dbReference type="PANTHER" id="PTHR23501">
    <property type="entry name" value="MAJOR FACILITATOR SUPERFAMILY"/>
    <property type="match status" value="1"/>
</dbReference>
<dbReference type="Gene3D" id="1.20.1250.20">
    <property type="entry name" value="MFS general substrate transporter like domains"/>
    <property type="match status" value="1"/>
</dbReference>
<organism evidence="9 10">
    <name type="scientific">Amniculicola lignicola CBS 123094</name>
    <dbReference type="NCBI Taxonomy" id="1392246"/>
    <lineage>
        <taxon>Eukaryota</taxon>
        <taxon>Fungi</taxon>
        <taxon>Dikarya</taxon>
        <taxon>Ascomycota</taxon>
        <taxon>Pezizomycotina</taxon>
        <taxon>Dothideomycetes</taxon>
        <taxon>Pleosporomycetidae</taxon>
        <taxon>Pleosporales</taxon>
        <taxon>Amniculicolaceae</taxon>
        <taxon>Amniculicola</taxon>
    </lineage>
</organism>
<feature type="transmembrane region" description="Helical" evidence="7">
    <location>
        <begin position="338"/>
        <end position="365"/>
    </location>
</feature>
<feature type="domain" description="Major facilitator superfamily (MFS) profile" evidence="8">
    <location>
        <begin position="78"/>
        <end position="572"/>
    </location>
</feature>
<feature type="transmembrane region" description="Helical" evidence="7">
    <location>
        <begin position="173"/>
        <end position="194"/>
    </location>
</feature>
<dbReference type="PROSITE" id="PS50850">
    <property type="entry name" value="MFS"/>
    <property type="match status" value="1"/>
</dbReference>
<dbReference type="AlphaFoldDB" id="A0A6A5X4X1"/>
<sequence>MSSTTSDSDLAADRSFTPTPTTNTTPDPDIATPFPPAKTHSKTYGDEISPQPSNTPSITSLAGDDDTTTRKPLSTLLAFSALTLSIFLVALDTVLIPTALPTIALSFHIPDSLFAWTGSAYLLANGASVPFWAKLSDVFGRKAIILIANTVFLAGSVVCAVSVNAGMLVAGRAVQGLGGGGVVVLVHVCVADMFSMRDRSFYLGFVGAVWAVASALGPVLGGIFAQRLNWRWCFYINLPIVSFSTVLLYFTLNLHNPRMPLLAGLKSIDWLGTVTIITATLLLLTGLQTGGQSYFTHPLVLSFIIIGSLLYLAFPWTQHLSDKQNRSPIMPLRIFRDVSNMSALGVCACDALVFNSVAYFLPLYFQIVLFFQPSEAGLLMLAIAIPLALVSYVSGYIINYTGHYILVLRSGLAIMTLGVGLFISFTSTRDIGKLIAFLIVVGIGFGPNFSAPLIALQTRIKEDDIAAGTSAFGFVRMVSGAIGVVVGQVVFQALMKPHVDQFIDSGIDGALAHRLAGGNAISEFRAVGGLNNEQRGVVKGGMTSALRWTWAVYTIVAALGLLVSFGIKREGLSKEKPRSSVEEKRSSRIGDEA</sequence>
<feature type="transmembrane region" description="Helical" evidence="7">
    <location>
        <begin position="267"/>
        <end position="287"/>
    </location>
</feature>
<feature type="region of interest" description="Disordered" evidence="6">
    <location>
        <begin position="1"/>
        <end position="66"/>
    </location>
</feature>
<evidence type="ECO:0000259" key="8">
    <source>
        <dbReference type="PROSITE" id="PS50850"/>
    </source>
</evidence>
<dbReference type="Gene3D" id="1.20.1720.10">
    <property type="entry name" value="Multidrug resistance protein D"/>
    <property type="match status" value="1"/>
</dbReference>
<evidence type="ECO:0000256" key="5">
    <source>
        <dbReference type="ARBA" id="ARBA00023136"/>
    </source>
</evidence>
<evidence type="ECO:0000256" key="4">
    <source>
        <dbReference type="ARBA" id="ARBA00022989"/>
    </source>
</evidence>
<feature type="transmembrane region" description="Helical" evidence="7">
    <location>
        <begin position="431"/>
        <end position="456"/>
    </location>
</feature>
<comment type="subcellular location">
    <subcellularLocation>
        <location evidence="1">Membrane</location>
        <topology evidence="1">Multi-pass membrane protein</topology>
    </subcellularLocation>
</comment>
<dbReference type="InterPro" id="IPR020846">
    <property type="entry name" value="MFS_dom"/>
</dbReference>
<evidence type="ECO:0000256" key="3">
    <source>
        <dbReference type="ARBA" id="ARBA00022692"/>
    </source>
</evidence>
<dbReference type="EMBL" id="ML977556">
    <property type="protein sequence ID" value="KAF2008015.1"/>
    <property type="molecule type" value="Genomic_DNA"/>
</dbReference>
<reference evidence="9" key="1">
    <citation type="journal article" date="2020" name="Stud. Mycol.">
        <title>101 Dothideomycetes genomes: a test case for predicting lifestyles and emergence of pathogens.</title>
        <authorList>
            <person name="Haridas S."/>
            <person name="Albert R."/>
            <person name="Binder M."/>
            <person name="Bloem J."/>
            <person name="Labutti K."/>
            <person name="Salamov A."/>
            <person name="Andreopoulos B."/>
            <person name="Baker S."/>
            <person name="Barry K."/>
            <person name="Bills G."/>
            <person name="Bluhm B."/>
            <person name="Cannon C."/>
            <person name="Castanera R."/>
            <person name="Culley D."/>
            <person name="Daum C."/>
            <person name="Ezra D."/>
            <person name="Gonzalez J."/>
            <person name="Henrissat B."/>
            <person name="Kuo A."/>
            <person name="Liang C."/>
            <person name="Lipzen A."/>
            <person name="Lutzoni F."/>
            <person name="Magnuson J."/>
            <person name="Mondo S."/>
            <person name="Nolan M."/>
            <person name="Ohm R."/>
            <person name="Pangilinan J."/>
            <person name="Park H.-J."/>
            <person name="Ramirez L."/>
            <person name="Alfaro M."/>
            <person name="Sun H."/>
            <person name="Tritt A."/>
            <person name="Yoshinaga Y."/>
            <person name="Zwiers L.-H."/>
            <person name="Turgeon B."/>
            <person name="Goodwin S."/>
            <person name="Spatafora J."/>
            <person name="Crous P."/>
            <person name="Grigoriev I."/>
        </authorList>
    </citation>
    <scope>NUCLEOTIDE SEQUENCE</scope>
    <source>
        <strain evidence="9">CBS 123094</strain>
    </source>
</reference>
<keyword evidence="10" id="KW-1185">Reference proteome</keyword>
<evidence type="ECO:0000256" key="6">
    <source>
        <dbReference type="SAM" id="MobiDB-lite"/>
    </source>
</evidence>
<dbReference type="Proteomes" id="UP000799779">
    <property type="component" value="Unassembled WGS sequence"/>
</dbReference>
<feature type="transmembrane region" description="Helical" evidence="7">
    <location>
        <begin position="76"/>
        <end position="100"/>
    </location>
</feature>
<evidence type="ECO:0000313" key="9">
    <source>
        <dbReference type="EMBL" id="KAF2008015.1"/>
    </source>
</evidence>
<feature type="transmembrane region" description="Helical" evidence="7">
    <location>
        <begin position="144"/>
        <end position="167"/>
    </location>
</feature>
<dbReference type="PRINTS" id="PR01036">
    <property type="entry name" value="TCRTETB"/>
</dbReference>
<feature type="compositionally biased region" description="Low complexity" evidence="6">
    <location>
        <begin position="17"/>
        <end position="32"/>
    </location>
</feature>
<evidence type="ECO:0000256" key="1">
    <source>
        <dbReference type="ARBA" id="ARBA00004141"/>
    </source>
</evidence>
<feature type="compositionally biased region" description="Polar residues" evidence="6">
    <location>
        <begin position="50"/>
        <end position="60"/>
    </location>
</feature>
<proteinExistence type="inferred from homology"/>
<evidence type="ECO:0000256" key="2">
    <source>
        <dbReference type="ARBA" id="ARBA00007520"/>
    </source>
</evidence>
<feature type="transmembrane region" description="Helical" evidence="7">
    <location>
        <begin position="477"/>
        <end position="495"/>
    </location>
</feature>
<keyword evidence="5 7" id="KW-0472">Membrane</keyword>
<dbReference type="OrthoDB" id="10021397at2759"/>
<feature type="transmembrane region" description="Helical" evidence="7">
    <location>
        <begin position="236"/>
        <end position="255"/>
    </location>
</feature>
<evidence type="ECO:0000256" key="7">
    <source>
        <dbReference type="SAM" id="Phobius"/>
    </source>
</evidence>
<evidence type="ECO:0000313" key="10">
    <source>
        <dbReference type="Proteomes" id="UP000799779"/>
    </source>
</evidence>
<dbReference type="Pfam" id="PF07690">
    <property type="entry name" value="MFS_1"/>
    <property type="match status" value="1"/>
</dbReference>
<comment type="similarity">
    <text evidence="2">Belongs to the major facilitator superfamily. TCR/Tet family.</text>
</comment>
<name>A0A6A5X4X1_9PLEO</name>
<keyword evidence="4 7" id="KW-1133">Transmembrane helix</keyword>
<keyword evidence="3 7" id="KW-0812">Transmembrane</keyword>
<feature type="transmembrane region" description="Helical" evidence="7">
    <location>
        <begin position="112"/>
        <end position="132"/>
    </location>
</feature>
<dbReference type="SUPFAM" id="SSF103473">
    <property type="entry name" value="MFS general substrate transporter"/>
    <property type="match status" value="1"/>
</dbReference>
<dbReference type="PANTHER" id="PTHR23501:SF102">
    <property type="entry name" value="DRUG TRANSPORTER, PUTATIVE (AFU_ORTHOLOGUE AFUA_3G08530)-RELATED"/>
    <property type="match status" value="1"/>
</dbReference>
<dbReference type="GO" id="GO:0005886">
    <property type="term" value="C:plasma membrane"/>
    <property type="evidence" value="ECO:0007669"/>
    <property type="project" value="TreeGrafter"/>
</dbReference>
<protein>
    <submittedName>
        <fullName evidence="9">MFS general substrate transporter</fullName>
    </submittedName>
</protein>
<gene>
    <name evidence="9" type="ORF">P154DRAFT_14106</name>
</gene>
<feature type="transmembrane region" description="Helical" evidence="7">
    <location>
        <begin position="201"/>
        <end position="224"/>
    </location>
</feature>
<feature type="region of interest" description="Disordered" evidence="6">
    <location>
        <begin position="573"/>
        <end position="593"/>
    </location>
</feature>
<dbReference type="InterPro" id="IPR036259">
    <property type="entry name" value="MFS_trans_sf"/>
</dbReference>
<feature type="transmembrane region" description="Helical" evidence="7">
    <location>
        <begin position="377"/>
        <end position="398"/>
    </location>
</feature>
<feature type="transmembrane region" description="Helical" evidence="7">
    <location>
        <begin position="405"/>
        <end position="425"/>
    </location>
</feature>
<dbReference type="GO" id="GO:0022857">
    <property type="term" value="F:transmembrane transporter activity"/>
    <property type="evidence" value="ECO:0007669"/>
    <property type="project" value="InterPro"/>
</dbReference>
<feature type="transmembrane region" description="Helical" evidence="7">
    <location>
        <begin position="548"/>
        <end position="567"/>
    </location>
</feature>